<name>A0A1Z4C1R4_9GAMM</name>
<feature type="signal peptide" evidence="5">
    <location>
        <begin position="1"/>
        <end position="20"/>
    </location>
</feature>
<dbReference type="SMART" id="SM00830">
    <property type="entry name" value="CM_2"/>
    <property type="match status" value="1"/>
</dbReference>
<dbReference type="Pfam" id="PF01817">
    <property type="entry name" value="CM_2"/>
    <property type="match status" value="1"/>
</dbReference>
<evidence type="ECO:0000256" key="2">
    <source>
        <dbReference type="ARBA" id="ARBA00012404"/>
    </source>
</evidence>
<dbReference type="NCBIfam" id="TIGR01806">
    <property type="entry name" value="CM_mono2"/>
    <property type="match status" value="1"/>
</dbReference>
<accession>A0A1Z4C1R4</accession>
<dbReference type="PANTHER" id="PTHR38041:SF2">
    <property type="entry name" value="SECRETED CHORISMATE MUTASE"/>
    <property type="match status" value="1"/>
</dbReference>
<reference evidence="7 8" key="1">
    <citation type="submission" date="2017-06" db="EMBL/GenBank/DDBJ databases">
        <title>Genome Sequencing of the methanotroph Methylovulum psychrotolerants str. HV10-M2 isolated from a high-altitude environment.</title>
        <authorList>
            <person name="Mateos-Rivera A."/>
        </authorList>
    </citation>
    <scope>NUCLEOTIDE SEQUENCE [LARGE SCALE GENOMIC DNA]</scope>
    <source>
        <strain evidence="7 8">HV10_M2</strain>
    </source>
</reference>
<dbReference type="InterPro" id="IPR008240">
    <property type="entry name" value="Chorismate_mutase_periplasmic"/>
</dbReference>
<dbReference type="InterPro" id="IPR051331">
    <property type="entry name" value="Chorismate_mutase-related"/>
</dbReference>
<keyword evidence="4" id="KW-0413">Isomerase</keyword>
<protein>
    <recommendedName>
        <fullName evidence="2">chorismate mutase</fullName>
        <ecNumber evidence="2">5.4.99.5</ecNumber>
    </recommendedName>
</protein>
<dbReference type="GO" id="GO:0046417">
    <property type="term" value="P:chorismate metabolic process"/>
    <property type="evidence" value="ECO:0007669"/>
    <property type="project" value="InterPro"/>
</dbReference>
<evidence type="ECO:0000313" key="8">
    <source>
        <dbReference type="Proteomes" id="UP000197019"/>
    </source>
</evidence>
<dbReference type="PANTHER" id="PTHR38041">
    <property type="entry name" value="CHORISMATE MUTASE"/>
    <property type="match status" value="1"/>
</dbReference>
<dbReference type="Gene3D" id="1.20.59.10">
    <property type="entry name" value="Chorismate mutase"/>
    <property type="match status" value="1"/>
</dbReference>
<evidence type="ECO:0000256" key="3">
    <source>
        <dbReference type="ARBA" id="ARBA00022729"/>
    </source>
</evidence>
<dbReference type="RefSeq" id="WP_088620317.1">
    <property type="nucleotide sequence ID" value="NZ_CP022129.1"/>
</dbReference>
<dbReference type="SUPFAM" id="SSF48600">
    <property type="entry name" value="Chorismate mutase II"/>
    <property type="match status" value="1"/>
</dbReference>
<feature type="domain" description="Chorismate mutase" evidence="6">
    <location>
        <begin position="1"/>
        <end position="105"/>
    </location>
</feature>
<evidence type="ECO:0000256" key="4">
    <source>
        <dbReference type="ARBA" id="ARBA00023235"/>
    </source>
</evidence>
<gene>
    <name evidence="7" type="ORF">CEK71_16010</name>
</gene>
<organism evidence="7 8">
    <name type="scientific">Methylovulum psychrotolerans</name>
    <dbReference type="NCBI Taxonomy" id="1704499"/>
    <lineage>
        <taxon>Bacteria</taxon>
        <taxon>Pseudomonadati</taxon>
        <taxon>Pseudomonadota</taxon>
        <taxon>Gammaproteobacteria</taxon>
        <taxon>Methylococcales</taxon>
        <taxon>Methylococcaceae</taxon>
        <taxon>Methylovulum</taxon>
    </lineage>
</organism>
<dbReference type="UniPathway" id="UPA00120">
    <property type="reaction ID" value="UER00203"/>
</dbReference>
<keyword evidence="3 5" id="KW-0732">Signal</keyword>
<dbReference type="InterPro" id="IPR036979">
    <property type="entry name" value="CM_dom_sf"/>
</dbReference>
<dbReference type="Proteomes" id="UP000197019">
    <property type="component" value="Chromosome"/>
</dbReference>
<evidence type="ECO:0000256" key="5">
    <source>
        <dbReference type="SAM" id="SignalP"/>
    </source>
</evidence>
<evidence type="ECO:0000313" key="7">
    <source>
        <dbReference type="EMBL" id="ASF47445.1"/>
    </source>
</evidence>
<dbReference type="AlphaFoldDB" id="A0A1Z4C1R4"/>
<comment type="pathway">
    <text evidence="1">Metabolic intermediate biosynthesis; prephenate biosynthesis; prephenate from chorismate: step 1/1.</text>
</comment>
<keyword evidence="8" id="KW-1185">Reference proteome</keyword>
<dbReference type="GO" id="GO:0009697">
    <property type="term" value="P:salicylic acid biosynthetic process"/>
    <property type="evidence" value="ECO:0007669"/>
    <property type="project" value="TreeGrafter"/>
</dbReference>
<dbReference type="GO" id="GO:0004106">
    <property type="term" value="F:chorismate mutase activity"/>
    <property type="evidence" value="ECO:0007669"/>
    <property type="project" value="UniProtKB-EC"/>
</dbReference>
<dbReference type="EMBL" id="CP022129">
    <property type="protein sequence ID" value="ASF47445.1"/>
    <property type="molecule type" value="Genomic_DNA"/>
</dbReference>
<evidence type="ECO:0000259" key="6">
    <source>
        <dbReference type="PROSITE" id="PS51168"/>
    </source>
</evidence>
<dbReference type="EC" id="5.4.99.5" evidence="2"/>
<sequence length="181" mass="20198">MRLMIMALLATTVFIRPASAAVAFCESVQPLEAVVSLMAQRLALAEDVARYKWNQKVEIEDSAREQMIITKLKAQAVAEGLPEAWSETFFKAQIAASKATQKQLFAEWQQHHAAAFEGVPDLNSQTRPKLYALMSELITALHKAWQPLQQPECQPVVDKLVREKLAKPGYKVAGEPLFAVH</sequence>
<dbReference type="InterPro" id="IPR002701">
    <property type="entry name" value="CM_II_prokaryot"/>
</dbReference>
<dbReference type="PROSITE" id="PS51168">
    <property type="entry name" value="CHORISMATE_MUT_2"/>
    <property type="match status" value="1"/>
</dbReference>
<dbReference type="KEGG" id="mpsy:CEK71_16010"/>
<proteinExistence type="predicted"/>
<dbReference type="InterPro" id="IPR036263">
    <property type="entry name" value="Chorismate_II_sf"/>
</dbReference>
<feature type="chain" id="PRO_5012961300" description="chorismate mutase" evidence="5">
    <location>
        <begin position="21"/>
        <end position="181"/>
    </location>
</feature>
<dbReference type="OrthoDB" id="1262744at2"/>
<evidence type="ECO:0000256" key="1">
    <source>
        <dbReference type="ARBA" id="ARBA00004817"/>
    </source>
</evidence>